<dbReference type="AlphaFoldDB" id="A0A1J5S4H6"/>
<dbReference type="PANTHER" id="PTHR47017:SF1">
    <property type="entry name" value="ACYL-COA"/>
    <property type="match status" value="1"/>
</dbReference>
<dbReference type="InterPro" id="IPR007434">
    <property type="entry name" value="FemAB-like"/>
</dbReference>
<proteinExistence type="predicted"/>
<gene>
    <name evidence="1" type="ORF">GALL_227230</name>
</gene>
<evidence type="ECO:0000313" key="1">
    <source>
        <dbReference type="EMBL" id="OIQ95245.1"/>
    </source>
</evidence>
<organism evidence="1">
    <name type="scientific">mine drainage metagenome</name>
    <dbReference type="NCBI Taxonomy" id="410659"/>
    <lineage>
        <taxon>unclassified sequences</taxon>
        <taxon>metagenomes</taxon>
        <taxon>ecological metagenomes</taxon>
    </lineage>
</organism>
<protein>
    <recommendedName>
        <fullName evidence="2">GNAT family N-acetyltransferase</fullName>
    </recommendedName>
</protein>
<dbReference type="Pfam" id="PF04339">
    <property type="entry name" value="FemAB_like"/>
    <property type="match status" value="1"/>
</dbReference>
<accession>A0A1J5S4H6</accession>
<dbReference type="PANTHER" id="PTHR47017">
    <property type="entry name" value="ACYL-COA"/>
    <property type="match status" value="1"/>
</dbReference>
<dbReference type="EMBL" id="MLJW01000170">
    <property type="protein sequence ID" value="OIQ95245.1"/>
    <property type="molecule type" value="Genomic_DNA"/>
</dbReference>
<evidence type="ECO:0008006" key="2">
    <source>
        <dbReference type="Google" id="ProtNLM"/>
    </source>
</evidence>
<comment type="caution">
    <text evidence="1">The sequence shown here is derived from an EMBL/GenBank/DDBJ whole genome shotgun (WGS) entry which is preliminary data.</text>
</comment>
<sequence length="375" mass="42852">MESVGIIESLNDVDEAEWNILAGSNPFLQHYFLKALEETGCAITSTGWTQQFILLHRDKALVGAAPLYLKTHSRGEFVFDYAWADAYERYGLPYYPKAVVAVPFTPVTGPRLLAKSHSDKLALAKAAIHYTEKLGISSIHVLFPDSSDLAALKEAGYSIREGVQFHWNNHNYQDFNEFISSMNHEKRKKIRQARKKIFESEVSFRWLLGSEITNEYLEYFYYCYSKTYAEHRSQPYLSLEFFQRILNASPESILMIIALIDGKPIASALNILGGGCLYGRYWGCTEFISGLHFETCYLQAIEYCIQNNIEIFEGGAQGEHKIARGLLPTKTFSAHWISDSRFADAIDRFLDEESNAMKEYVKELEASTPFRRIDN</sequence>
<dbReference type="InterPro" id="IPR016181">
    <property type="entry name" value="Acyl_CoA_acyltransferase"/>
</dbReference>
<reference evidence="1" key="1">
    <citation type="submission" date="2016-10" db="EMBL/GenBank/DDBJ databases">
        <title>Sequence of Gallionella enrichment culture.</title>
        <authorList>
            <person name="Poehlein A."/>
            <person name="Muehling M."/>
            <person name="Daniel R."/>
        </authorList>
    </citation>
    <scope>NUCLEOTIDE SEQUENCE</scope>
</reference>
<dbReference type="Gene3D" id="3.40.630.30">
    <property type="match status" value="1"/>
</dbReference>
<name>A0A1J5S4H6_9ZZZZ</name>
<dbReference type="SUPFAM" id="SSF55729">
    <property type="entry name" value="Acyl-CoA N-acyltransferases (Nat)"/>
    <property type="match status" value="1"/>
</dbReference>